<dbReference type="InterPro" id="IPR028081">
    <property type="entry name" value="Leu-bd"/>
</dbReference>
<evidence type="ECO:0000256" key="1">
    <source>
        <dbReference type="ARBA" id="ARBA00010062"/>
    </source>
</evidence>
<feature type="chain" id="PRO_5042269513" evidence="4">
    <location>
        <begin position="20"/>
        <end position="462"/>
    </location>
</feature>
<dbReference type="SUPFAM" id="SSF53822">
    <property type="entry name" value="Periplasmic binding protein-like I"/>
    <property type="match status" value="1"/>
</dbReference>
<evidence type="ECO:0000256" key="2">
    <source>
        <dbReference type="ARBA" id="ARBA00022729"/>
    </source>
</evidence>
<evidence type="ECO:0000256" key="4">
    <source>
        <dbReference type="SAM" id="SignalP"/>
    </source>
</evidence>
<dbReference type="EMBL" id="CP116942">
    <property type="protein sequence ID" value="WCO66147.1"/>
    <property type="molecule type" value="Genomic_DNA"/>
</dbReference>
<name>A0AAE9Y4I6_9ACTN</name>
<gene>
    <name evidence="6" type="ORF">PO878_16725</name>
</gene>
<evidence type="ECO:0000259" key="5">
    <source>
        <dbReference type="Pfam" id="PF13458"/>
    </source>
</evidence>
<evidence type="ECO:0000256" key="3">
    <source>
        <dbReference type="SAM" id="MobiDB-lite"/>
    </source>
</evidence>
<evidence type="ECO:0000313" key="7">
    <source>
        <dbReference type="Proteomes" id="UP001216390"/>
    </source>
</evidence>
<dbReference type="Gene3D" id="3.40.50.2300">
    <property type="match status" value="2"/>
</dbReference>
<dbReference type="AlphaFoldDB" id="A0AAE9Y4I6"/>
<dbReference type="Pfam" id="PF13458">
    <property type="entry name" value="Peripla_BP_6"/>
    <property type="match status" value="1"/>
</dbReference>
<dbReference type="Proteomes" id="UP001216390">
    <property type="component" value="Chromosome"/>
</dbReference>
<feature type="domain" description="Leucine-binding protein" evidence="5">
    <location>
        <begin position="207"/>
        <end position="394"/>
    </location>
</feature>
<dbReference type="RefSeq" id="WP_272735671.1">
    <property type="nucleotide sequence ID" value="NZ_CP116942.1"/>
</dbReference>
<evidence type="ECO:0000313" key="6">
    <source>
        <dbReference type="EMBL" id="WCO66147.1"/>
    </source>
</evidence>
<dbReference type="KEGG" id="ima:PO878_16725"/>
<dbReference type="InterPro" id="IPR028082">
    <property type="entry name" value="Peripla_BP_I"/>
</dbReference>
<sequence>MTILVVVLALLATACTRSSGETETGAAETTAASGEGTDGGGGGSGDFGDLTEVCGPGDASGATAQGVTDDSIQVGTISDPGFVGRQGLNQELFDASEVFVEWCNEAGGINGREIVDVQRDAKLTEYKQRITEACQEDFMLVGGGGVFDDTGQDERLGCLLPEIPAYQVSAEARESELAVRPLPTALDELPIGAMQYLQEEFPDSTDAVGFITGNVASTITVDAQLQEAADELGWEKAYEAQYNSVGEASWTPFAQAMQSAGVKGLVYTGEPENLAKLLQAVADIGYDLEWTLTGGNALDQRYIEVGGAAVDGTYVYSAVVPPFLAEENPATQQYLDLFDEYLPDGKAEALLGFNSFSSWLLFATAVKECGSEVTRSCVFDAASGITEWTGGGLHAPSNPSEAETPRCGLVVEATADGFVVPEGFEATDGVFRCDEESVLALDGDYGEGATLDSVGKSIDDLE</sequence>
<keyword evidence="2 4" id="KW-0732">Signal</keyword>
<dbReference type="PANTHER" id="PTHR47235">
    <property type="entry name" value="BLR6548 PROTEIN"/>
    <property type="match status" value="1"/>
</dbReference>
<feature type="compositionally biased region" description="Gly residues" evidence="3">
    <location>
        <begin position="36"/>
        <end position="46"/>
    </location>
</feature>
<protein>
    <submittedName>
        <fullName evidence="6">ABC transporter substrate-binding protein</fullName>
    </submittedName>
</protein>
<proteinExistence type="inferred from homology"/>
<reference evidence="6" key="1">
    <citation type="submission" date="2023-01" db="EMBL/GenBank/DDBJ databases">
        <title>The diversity of Class Acidimicrobiia in South China Sea sediment environments and the proposal of Iamia marina sp. nov., a novel species of the genus Iamia.</title>
        <authorList>
            <person name="He Y."/>
            <person name="Tian X."/>
        </authorList>
    </citation>
    <scope>NUCLEOTIDE SEQUENCE</scope>
    <source>
        <strain evidence="6">DSM 19957</strain>
    </source>
</reference>
<feature type="signal peptide" evidence="4">
    <location>
        <begin position="1"/>
        <end position="19"/>
    </location>
</feature>
<keyword evidence="7" id="KW-1185">Reference proteome</keyword>
<comment type="similarity">
    <text evidence="1">Belongs to the leucine-binding protein family.</text>
</comment>
<feature type="region of interest" description="Disordered" evidence="3">
    <location>
        <begin position="19"/>
        <end position="66"/>
    </location>
</feature>
<feature type="compositionally biased region" description="Low complexity" evidence="3">
    <location>
        <begin position="19"/>
        <end position="35"/>
    </location>
</feature>
<dbReference type="PANTHER" id="PTHR47235:SF1">
    <property type="entry name" value="BLR6548 PROTEIN"/>
    <property type="match status" value="1"/>
</dbReference>
<organism evidence="6 7">
    <name type="scientific">Iamia majanohamensis</name>
    <dbReference type="NCBI Taxonomy" id="467976"/>
    <lineage>
        <taxon>Bacteria</taxon>
        <taxon>Bacillati</taxon>
        <taxon>Actinomycetota</taxon>
        <taxon>Acidimicrobiia</taxon>
        <taxon>Acidimicrobiales</taxon>
        <taxon>Iamiaceae</taxon>
        <taxon>Iamia</taxon>
    </lineage>
</organism>
<accession>A0AAE9Y4I6</accession>